<dbReference type="Gene3D" id="3.40.630.30">
    <property type="match status" value="1"/>
</dbReference>
<evidence type="ECO:0000256" key="2">
    <source>
        <dbReference type="ARBA" id="ARBA00023315"/>
    </source>
</evidence>
<proteinExistence type="inferred from homology"/>
<evidence type="ECO:0000313" key="6">
    <source>
        <dbReference type="Proteomes" id="UP000000933"/>
    </source>
</evidence>
<feature type="domain" description="N-acetyltransferase" evidence="4">
    <location>
        <begin position="99"/>
        <end position="250"/>
    </location>
</feature>
<accession>D5H791</accession>
<comment type="similarity">
    <text evidence="3">Belongs to the acetyltransferase family. RimJ subfamily.</text>
</comment>
<reference evidence="6" key="2">
    <citation type="submission" date="2010-04" db="EMBL/GenBank/DDBJ databases">
        <title>Genome sequence of Salinibacter ruber M8.</title>
        <authorList>
            <consortium name="Genoscope"/>
        </authorList>
    </citation>
    <scope>NUCLEOTIDE SEQUENCE [LARGE SCALE GENOMIC DNA]</scope>
    <source>
        <strain evidence="6">M8</strain>
    </source>
</reference>
<dbReference type="KEGG" id="srm:SRM_00975"/>
<organism evidence="5 6">
    <name type="scientific">Salinibacter ruber (strain M8)</name>
    <dbReference type="NCBI Taxonomy" id="761659"/>
    <lineage>
        <taxon>Bacteria</taxon>
        <taxon>Pseudomonadati</taxon>
        <taxon>Rhodothermota</taxon>
        <taxon>Rhodothermia</taxon>
        <taxon>Rhodothermales</taxon>
        <taxon>Salinibacteraceae</taxon>
        <taxon>Salinibacter</taxon>
    </lineage>
</organism>
<dbReference type="Pfam" id="PF13302">
    <property type="entry name" value="Acetyltransf_3"/>
    <property type="match status" value="1"/>
</dbReference>
<dbReference type="HOGENOM" id="CLU_013985_3_4_10"/>
<gene>
    <name evidence="5" type="ordered locus">SRM_00975</name>
</gene>
<reference evidence="5 6" key="1">
    <citation type="journal article" date="2010" name="ISME J.">
        <title>Fine-scale evolution: genomic, phenotypic and ecological differentiation in two coexisting Salinibacter ruber strains.</title>
        <authorList>
            <person name="Pena A."/>
            <person name="Teeling H."/>
            <person name="Huerta-Cepas J."/>
            <person name="Santos F."/>
            <person name="Yarza P."/>
            <person name="Brito-Echeverria J."/>
            <person name="Lucio M."/>
            <person name="Schmitt-Kopplin P."/>
            <person name="Meseguer I."/>
            <person name="Schenowitz C."/>
            <person name="Dossat C."/>
            <person name="Barbe V."/>
            <person name="Dopazo J."/>
            <person name="Rossello-Mora R."/>
            <person name="Schuler M."/>
            <person name="Glockner F.O."/>
            <person name="Amann R."/>
            <person name="Gabaldon T."/>
            <person name="Anton J."/>
        </authorList>
    </citation>
    <scope>NUCLEOTIDE SEQUENCE [LARGE SCALE GENOMIC DNA]</scope>
    <source>
        <strain evidence="5 6">M8</strain>
    </source>
</reference>
<dbReference type="GO" id="GO:0016747">
    <property type="term" value="F:acyltransferase activity, transferring groups other than amino-acyl groups"/>
    <property type="evidence" value="ECO:0007669"/>
    <property type="project" value="InterPro"/>
</dbReference>
<dbReference type="InterPro" id="IPR016181">
    <property type="entry name" value="Acyl_CoA_acyltransferase"/>
</dbReference>
<dbReference type="EMBL" id="FP565814">
    <property type="protein sequence ID" value="CBH23896.1"/>
    <property type="molecule type" value="Genomic_DNA"/>
</dbReference>
<dbReference type="SUPFAM" id="SSF55729">
    <property type="entry name" value="Acyl-CoA N-acyltransferases (Nat)"/>
    <property type="match status" value="1"/>
</dbReference>
<dbReference type="Proteomes" id="UP000000933">
    <property type="component" value="Chromosome"/>
</dbReference>
<dbReference type="AlphaFoldDB" id="D5H791"/>
<dbReference type="InterPro" id="IPR000182">
    <property type="entry name" value="GNAT_dom"/>
</dbReference>
<sequence length="261" mass="29242">MRLEPSPSWFRNGPHSLATPGRLVKACGPHAPAATTLRRSTGPVQPDGLPIRHGRDGARPFCARFLSALSVCGTHPLMNERHLDDGFRLSGVERRDKAAVVEHLQEKEIWENTLDIPWPYTEDDDAAWIEGRIQHRSEQPKETTFALRRADGRLVGVVGADDLDVGASHRARIGYWLAKPYWGQGLMTKAVTRYAEYAVTELDVVRLTAEVFAWNEASARVLQKAGFTQEGRLRKHREKDGALVDVRYFGLLRADLDGARD</sequence>
<dbReference type="PANTHER" id="PTHR43792">
    <property type="entry name" value="GNAT FAMILY, PUTATIVE (AFU_ORTHOLOGUE AFUA_3G00765)-RELATED-RELATED"/>
    <property type="match status" value="1"/>
</dbReference>
<dbReference type="InterPro" id="IPR051531">
    <property type="entry name" value="N-acetyltransferase"/>
</dbReference>
<keyword evidence="1 5" id="KW-0808">Transferase</keyword>
<evidence type="ECO:0000313" key="5">
    <source>
        <dbReference type="EMBL" id="CBH23896.1"/>
    </source>
</evidence>
<dbReference type="EC" id="2.3.1.128" evidence="5"/>
<name>D5H791_SALRM</name>
<protein>
    <submittedName>
        <fullName evidence="5">Hypothetical acetyltransferase</fullName>
        <ecNumber evidence="5">2.3.1.128</ecNumber>
    </submittedName>
</protein>
<evidence type="ECO:0000256" key="3">
    <source>
        <dbReference type="ARBA" id="ARBA00038502"/>
    </source>
</evidence>
<dbReference type="PROSITE" id="PS51186">
    <property type="entry name" value="GNAT"/>
    <property type="match status" value="1"/>
</dbReference>
<dbReference type="PANTHER" id="PTHR43792:SF8">
    <property type="entry name" value="[RIBOSOMAL PROTEIN US5]-ALANINE N-ACETYLTRANSFERASE"/>
    <property type="match status" value="1"/>
</dbReference>
<evidence type="ECO:0000256" key="1">
    <source>
        <dbReference type="ARBA" id="ARBA00022679"/>
    </source>
</evidence>
<keyword evidence="2 5" id="KW-0012">Acyltransferase</keyword>
<evidence type="ECO:0000259" key="4">
    <source>
        <dbReference type="PROSITE" id="PS51186"/>
    </source>
</evidence>